<feature type="signal peptide" evidence="3">
    <location>
        <begin position="1"/>
        <end position="24"/>
    </location>
</feature>
<keyword evidence="6" id="KW-1185">Reference proteome</keyword>
<dbReference type="SMART" id="SM00062">
    <property type="entry name" value="PBPb"/>
    <property type="match status" value="1"/>
</dbReference>
<dbReference type="RefSeq" id="WP_336436637.1">
    <property type="nucleotide sequence ID" value="NZ_JBAWKS010000002.1"/>
</dbReference>
<dbReference type="Proteomes" id="UP001382455">
    <property type="component" value="Unassembled WGS sequence"/>
</dbReference>
<reference evidence="5 6" key="1">
    <citation type="submission" date="2023-12" db="EMBL/GenBank/DDBJ databases">
        <title>Friends and Foes: Symbiotic and Algicidal bacterial influence on Karenia brevis blooms.</title>
        <authorList>
            <person name="Fei C."/>
            <person name="Mohamed A.R."/>
            <person name="Booker A."/>
            <person name="Arshad M."/>
            <person name="Klass S."/>
            <person name="Ahn S."/>
            <person name="Gilbert P.M."/>
            <person name="Heil C.A."/>
            <person name="Martinez J.M."/>
            <person name="Amin S.A."/>
        </authorList>
    </citation>
    <scope>NUCLEOTIDE SEQUENCE [LARGE SCALE GENOMIC DNA]</scope>
    <source>
        <strain evidence="5 6">CE15</strain>
    </source>
</reference>
<feature type="chain" id="PRO_5045176737" evidence="3">
    <location>
        <begin position="25"/>
        <end position="264"/>
    </location>
</feature>
<dbReference type="Pfam" id="PF00497">
    <property type="entry name" value="SBP_bac_3"/>
    <property type="match status" value="1"/>
</dbReference>
<dbReference type="Gene3D" id="3.40.190.10">
    <property type="entry name" value="Periplasmic binding protein-like II"/>
    <property type="match status" value="2"/>
</dbReference>
<name>A0ABU8EXI8_9GAMM</name>
<protein>
    <submittedName>
        <fullName evidence="5">Transporter substrate-binding domain-containing protein</fullName>
    </submittedName>
</protein>
<sequence>MTTSLKLITCILSAMCLLAMPCQAKTLSIAIGEYPPYSTRAKGEFNFVPALIRAAFQTQGYRVKFSYFPWGRSFVEVQKGHFDVAAYWFCTEEKQQEFYCSEALYTETTYFFYNTKKPLVDWQHIDDLAGKLIGVTTGYSYTNELLAAGKESKLTLDWANTDKQNLARLIKGRIDAFPMSLIPANYMLKNEFSKRQRKRLAYRKKPLRSDTTHLLFKKDREASSEYLNAFNKGLAEIKRNGVFDKLVSQLPSNSKQSTDKQGMN</sequence>
<evidence type="ECO:0000256" key="1">
    <source>
        <dbReference type="ARBA" id="ARBA00010333"/>
    </source>
</evidence>
<dbReference type="SUPFAM" id="SSF53850">
    <property type="entry name" value="Periplasmic binding protein-like II"/>
    <property type="match status" value="1"/>
</dbReference>
<evidence type="ECO:0000313" key="6">
    <source>
        <dbReference type="Proteomes" id="UP001382455"/>
    </source>
</evidence>
<evidence type="ECO:0000256" key="3">
    <source>
        <dbReference type="SAM" id="SignalP"/>
    </source>
</evidence>
<proteinExistence type="inferred from homology"/>
<feature type="domain" description="Solute-binding protein family 3/N-terminal" evidence="4">
    <location>
        <begin position="26"/>
        <end position="254"/>
    </location>
</feature>
<keyword evidence="2 3" id="KW-0732">Signal</keyword>
<accession>A0ABU8EXI8</accession>
<gene>
    <name evidence="5" type="ORF">WAE96_18635</name>
</gene>
<evidence type="ECO:0000256" key="2">
    <source>
        <dbReference type="ARBA" id="ARBA00022729"/>
    </source>
</evidence>
<organism evidence="5 6">
    <name type="scientific">Pseudoalteromonas spongiae</name>
    <dbReference type="NCBI Taxonomy" id="298657"/>
    <lineage>
        <taxon>Bacteria</taxon>
        <taxon>Pseudomonadati</taxon>
        <taxon>Pseudomonadota</taxon>
        <taxon>Gammaproteobacteria</taxon>
        <taxon>Alteromonadales</taxon>
        <taxon>Pseudoalteromonadaceae</taxon>
        <taxon>Pseudoalteromonas</taxon>
    </lineage>
</organism>
<evidence type="ECO:0000313" key="5">
    <source>
        <dbReference type="EMBL" id="MEI4551701.1"/>
    </source>
</evidence>
<comment type="caution">
    <text evidence="5">The sequence shown here is derived from an EMBL/GenBank/DDBJ whole genome shotgun (WGS) entry which is preliminary data.</text>
</comment>
<dbReference type="EMBL" id="JBAWKS010000002">
    <property type="protein sequence ID" value="MEI4551701.1"/>
    <property type="molecule type" value="Genomic_DNA"/>
</dbReference>
<dbReference type="PANTHER" id="PTHR35936">
    <property type="entry name" value="MEMBRANE-BOUND LYTIC MUREIN TRANSGLYCOSYLASE F"/>
    <property type="match status" value="1"/>
</dbReference>
<comment type="similarity">
    <text evidence="1">Belongs to the bacterial solute-binding protein 3 family.</text>
</comment>
<dbReference type="PANTHER" id="PTHR35936:SF25">
    <property type="entry name" value="ABC TRANSPORTER SUBSTRATE-BINDING PROTEIN"/>
    <property type="match status" value="1"/>
</dbReference>
<dbReference type="InterPro" id="IPR001638">
    <property type="entry name" value="Solute-binding_3/MltF_N"/>
</dbReference>
<evidence type="ECO:0000259" key="4">
    <source>
        <dbReference type="SMART" id="SM00062"/>
    </source>
</evidence>